<evidence type="ECO:0000256" key="1">
    <source>
        <dbReference type="SAM" id="MobiDB-lite"/>
    </source>
</evidence>
<dbReference type="PROSITE" id="PS50234">
    <property type="entry name" value="VWFA"/>
    <property type="match status" value="1"/>
</dbReference>
<dbReference type="CDD" id="cd00198">
    <property type="entry name" value="vWFA"/>
    <property type="match status" value="1"/>
</dbReference>
<dbReference type="PANTHER" id="PTHR10579:SF177">
    <property type="entry name" value="CALCIUM-ACTIVATED CHLORIDE CHANNEL REGULATOR 4-LIKE PROTEIN"/>
    <property type="match status" value="1"/>
</dbReference>
<evidence type="ECO:0000259" key="3">
    <source>
        <dbReference type="PROSITE" id="PS50234"/>
    </source>
</evidence>
<dbReference type="PANTHER" id="PTHR10579">
    <property type="entry name" value="CALCIUM-ACTIVATED CHLORIDE CHANNEL REGULATOR"/>
    <property type="match status" value="1"/>
</dbReference>
<keyword evidence="2" id="KW-0812">Transmembrane</keyword>
<proteinExistence type="predicted"/>
<evidence type="ECO:0000313" key="5">
    <source>
        <dbReference type="Proteomes" id="UP001235939"/>
    </source>
</evidence>
<dbReference type="SUPFAM" id="SSF53300">
    <property type="entry name" value="vWA-like"/>
    <property type="match status" value="1"/>
</dbReference>
<protein>
    <recommendedName>
        <fullName evidence="3">VWFA domain-containing protein</fullName>
    </recommendedName>
</protein>
<feature type="region of interest" description="Disordered" evidence="1">
    <location>
        <begin position="252"/>
        <end position="278"/>
    </location>
</feature>
<dbReference type="EMBL" id="CP092875">
    <property type="protein sequence ID" value="UYV76191.1"/>
    <property type="molecule type" value="Genomic_DNA"/>
</dbReference>
<dbReference type="InterPro" id="IPR013642">
    <property type="entry name" value="CLCA_N"/>
</dbReference>
<feature type="domain" description="VWFA" evidence="3">
    <location>
        <begin position="297"/>
        <end position="435"/>
    </location>
</feature>
<dbReference type="InterPro" id="IPR051266">
    <property type="entry name" value="CLCR"/>
</dbReference>
<keyword evidence="2" id="KW-0472">Membrane</keyword>
<dbReference type="Pfam" id="PF08434">
    <property type="entry name" value="CLCA"/>
    <property type="match status" value="2"/>
</dbReference>
<reference evidence="4 5" key="1">
    <citation type="submission" date="2022-01" db="EMBL/GenBank/DDBJ databases">
        <title>A chromosomal length assembly of Cordylochernes scorpioides.</title>
        <authorList>
            <person name="Zeh D."/>
            <person name="Zeh J."/>
        </authorList>
    </citation>
    <scope>NUCLEOTIDE SEQUENCE [LARGE SCALE GENOMIC DNA]</scope>
    <source>
        <strain evidence="4">IN4F17</strain>
        <tissue evidence="4">Whole Body</tissue>
    </source>
</reference>
<feature type="transmembrane region" description="Helical" evidence="2">
    <location>
        <begin position="803"/>
        <end position="826"/>
    </location>
</feature>
<keyword evidence="2" id="KW-1133">Transmembrane helix</keyword>
<name>A0ABY6L4W6_9ARAC</name>
<dbReference type="Proteomes" id="UP001235939">
    <property type="component" value="Chromosome 13"/>
</dbReference>
<gene>
    <name evidence="4" type="ORF">LAZ67_13002984</name>
</gene>
<evidence type="ECO:0000256" key="2">
    <source>
        <dbReference type="SAM" id="Phobius"/>
    </source>
</evidence>
<keyword evidence="5" id="KW-1185">Reference proteome</keyword>
<accession>A0ABY6L4W6</accession>
<dbReference type="InterPro" id="IPR036465">
    <property type="entry name" value="vWFA_dom_sf"/>
</dbReference>
<dbReference type="InterPro" id="IPR002035">
    <property type="entry name" value="VWF_A"/>
</dbReference>
<evidence type="ECO:0000313" key="4">
    <source>
        <dbReference type="EMBL" id="UYV76191.1"/>
    </source>
</evidence>
<sequence length="842" mass="91888">MDRTGVTQELFTEASIFLHRATEGRMYFKEVTVAVPTSWEARQEYAPAAGDLFQGAEVRVDRPHPAYGQAPYTLQPGGCGQPGAYIHLTPSFLRDLHNRTLDLFGPPERQLVHEWAHLRYGVYDEYGIPGDPNFPMFYLEEGRIEGFCHEDGDKAHNPRAPTKHNTVCNYRSTWSIISKHPDFSKVRRYRGNFVYTLAMKTVLYREVFSSDVLVLYEWMLQKTTTRDNQTPPQVPSGETVRRADRWKDRAGARRLSQHGGKVLRTPQRQPTTVTGRQGRPMKLLHRAASRLVADRMPDGARLGLVQFSTAATVLADLTAVGPDTRPQLLTALPRQDNGGTTAIGKGLLAALQVLGNSTQGALVVLVTDGEENVPPFVPTVLPELQTAGVTVNTVAFGAEASGRLEALTKATGGRGFFFPAEEASMGLDLAFLESATSQSDLDLQPVTVVEDKFDVRRAGMTRQFLHLDPQLGGRTVVTFTSQDIHLLQVELLSPAGRVVRPDSPFYSIDLEDRERIEISLPEAEGYQPVLGARVLATVDRPMGGSIDLELRDNGAGADVSRHDGIYSAFFTHFNGNGRYAVVARVVNDGRARVKVGGTPLGSRGPVLARLARRHAEPSSEDFPLNKFVQGPSAPPPATEVTTPAEVFQRSVCSGAFRLEDFPEQPPDDIFPPASVTDLSVTSVDGSVVSLRWTSPGDDLDTGQVSQIELRWSEDPKELLTQFNSSMLVDDGDLAAGNLQPPPAGQPHEVSVTLPGPSERPRTVYFAVIGVDDCGHRSPSFAIYPVNLGSLGSAPTGRLMWRPLAWKVGLGALLSVVLIAAALGVVYQHRRQAAYRAVATTSP</sequence>
<dbReference type="Gene3D" id="3.40.50.410">
    <property type="entry name" value="von Willebrand factor, type A domain"/>
    <property type="match status" value="1"/>
</dbReference>
<feature type="compositionally biased region" description="Polar residues" evidence="1">
    <location>
        <begin position="266"/>
        <end position="275"/>
    </location>
</feature>
<dbReference type="SMART" id="SM00327">
    <property type="entry name" value="VWA"/>
    <property type="match status" value="1"/>
</dbReference>
<organism evidence="4 5">
    <name type="scientific">Cordylochernes scorpioides</name>
    <dbReference type="NCBI Taxonomy" id="51811"/>
    <lineage>
        <taxon>Eukaryota</taxon>
        <taxon>Metazoa</taxon>
        <taxon>Ecdysozoa</taxon>
        <taxon>Arthropoda</taxon>
        <taxon>Chelicerata</taxon>
        <taxon>Arachnida</taxon>
        <taxon>Pseudoscorpiones</taxon>
        <taxon>Cheliferoidea</taxon>
        <taxon>Chernetidae</taxon>
        <taxon>Cordylochernes</taxon>
    </lineage>
</organism>
<dbReference type="Pfam" id="PF00092">
    <property type="entry name" value="VWA"/>
    <property type="match status" value="1"/>
</dbReference>